<evidence type="ECO:0000313" key="4">
    <source>
        <dbReference type="Proteomes" id="UP000236173"/>
    </source>
</evidence>
<organism evidence="3 4">
    <name type="scientific">Candidatus Fervidibacter japonicus</name>
    <dbReference type="NCBI Taxonomy" id="2035412"/>
    <lineage>
        <taxon>Bacteria</taxon>
        <taxon>Candidatus Fervidibacterota</taxon>
        <taxon>Candidatus Fervidibacter</taxon>
    </lineage>
</organism>
<accession>A0A2H5XCM8</accession>
<name>A0A2H5XCM8_9BACT</name>
<dbReference type="GO" id="GO:0000209">
    <property type="term" value="P:protein polyubiquitination"/>
    <property type="evidence" value="ECO:0007669"/>
    <property type="project" value="TreeGrafter"/>
</dbReference>
<keyword evidence="2" id="KW-0472">Membrane</keyword>
<dbReference type="AlphaFoldDB" id="A0A2H5XCM8"/>
<dbReference type="Proteomes" id="UP000236173">
    <property type="component" value="Unassembled WGS sequence"/>
</dbReference>
<evidence type="ECO:0000256" key="2">
    <source>
        <dbReference type="SAM" id="Phobius"/>
    </source>
</evidence>
<dbReference type="InterPro" id="IPR015943">
    <property type="entry name" value="WD40/YVTN_repeat-like_dom_sf"/>
</dbReference>
<sequence>MKREVWLNYIAVIVAVVVIALWAWWLFRPEPMPFVLRVKWAVRQGIVLGKPAFLPKGNLLAIPVFSFASGGTTLSVNFWHVPSGSQAKPSILISKRSHPLGLTPQPIAFSPDGHLLAVGYLEQGVGKIGVFRVADGRLVRAISMGKSKAFLTPSVLFSPDGKKLAVMHDVRLRFVQIADGKQVETNIVPNMVVFSSDGQLIAALYASDAVNIYNASGRIIRQLRTALTSSVNLLEFTTATFSRDSQKFLCVLTEGQSQAGRDRRREWLGIWRVSDGKLERAISLTSFYDLSPNFHTPSALSLNASLVALTEPDPSGWDGLVWRVERFICRLLKRSEPIPPMQVVVRRIADGQVVAKLPRFGRVVSDCVFSPDGRFLVAVHDRRTIAVWEYTAKAQ</sequence>
<evidence type="ECO:0000256" key="1">
    <source>
        <dbReference type="ARBA" id="ARBA00022786"/>
    </source>
</evidence>
<feature type="transmembrane region" description="Helical" evidence="2">
    <location>
        <begin position="6"/>
        <end position="27"/>
    </location>
</feature>
<gene>
    <name evidence="3" type="ORF">HRbin17_01452</name>
</gene>
<dbReference type="InterPro" id="IPR001680">
    <property type="entry name" value="WD40_rpt"/>
</dbReference>
<evidence type="ECO:0008006" key="5">
    <source>
        <dbReference type="Google" id="ProtNLM"/>
    </source>
</evidence>
<keyword evidence="2" id="KW-0812">Transmembrane</keyword>
<evidence type="ECO:0000313" key="3">
    <source>
        <dbReference type="EMBL" id="GBC98933.1"/>
    </source>
</evidence>
<reference evidence="4" key="1">
    <citation type="submission" date="2017-09" db="EMBL/GenBank/DDBJ databases">
        <title>Metaegenomics of thermophilic ammonia-oxidizing enrichment culture.</title>
        <authorList>
            <person name="Kato S."/>
            <person name="Suzuki K."/>
        </authorList>
    </citation>
    <scope>NUCLEOTIDE SEQUENCE [LARGE SCALE GENOMIC DNA]</scope>
</reference>
<comment type="caution">
    <text evidence="3">The sequence shown here is derived from an EMBL/GenBank/DDBJ whole genome shotgun (WGS) entry which is preliminary data.</text>
</comment>
<proteinExistence type="predicted"/>
<dbReference type="EMBL" id="BEHT01000018">
    <property type="protein sequence ID" value="GBC98933.1"/>
    <property type="molecule type" value="Genomic_DNA"/>
</dbReference>
<dbReference type="Gene3D" id="2.130.10.10">
    <property type="entry name" value="YVTN repeat-like/Quinoprotein amine dehydrogenase"/>
    <property type="match status" value="2"/>
</dbReference>
<dbReference type="PANTHER" id="PTHR15622:SF2">
    <property type="entry name" value="U4_U6 SMALL NUCLEAR RIBONUCLEOPROTEIN PRP4"/>
    <property type="match status" value="1"/>
</dbReference>
<keyword evidence="1" id="KW-0833">Ubl conjugation pathway</keyword>
<dbReference type="Pfam" id="PF00400">
    <property type="entry name" value="WD40"/>
    <property type="match status" value="1"/>
</dbReference>
<dbReference type="InterPro" id="IPR051983">
    <property type="entry name" value="WSB_SOCS-box_domain"/>
</dbReference>
<protein>
    <recommendedName>
        <fullName evidence="5">WD40 repeat domain-containing protein</fullName>
    </recommendedName>
</protein>
<dbReference type="SUPFAM" id="SSF101908">
    <property type="entry name" value="Putative isomerase YbhE"/>
    <property type="match status" value="1"/>
</dbReference>
<dbReference type="PANTHER" id="PTHR15622">
    <property type="entry name" value="WD40 REPEAT PROTEIN"/>
    <property type="match status" value="1"/>
</dbReference>
<keyword evidence="2" id="KW-1133">Transmembrane helix</keyword>